<gene>
    <name evidence="1" type="ORF">ND861_19120</name>
</gene>
<accession>A0ABT3MNL1</accession>
<evidence type="ECO:0000313" key="2">
    <source>
        <dbReference type="Proteomes" id="UP001208912"/>
    </source>
</evidence>
<dbReference type="RefSeq" id="WP_265365554.1">
    <property type="nucleotide sequence ID" value="NZ_JAMQPM010000036.1"/>
</dbReference>
<feature type="non-terminal residue" evidence="1">
    <location>
        <position position="1"/>
    </location>
</feature>
<keyword evidence="2" id="KW-1185">Reference proteome</keyword>
<organism evidence="1 2">
    <name type="scientific">Leptospira soteropolitanensis</name>
    <dbReference type="NCBI Taxonomy" id="2950025"/>
    <lineage>
        <taxon>Bacteria</taxon>
        <taxon>Pseudomonadati</taxon>
        <taxon>Spirochaetota</taxon>
        <taxon>Spirochaetia</taxon>
        <taxon>Leptospirales</taxon>
        <taxon>Leptospiraceae</taxon>
        <taxon>Leptospira</taxon>
    </lineage>
</organism>
<name>A0ABT3MNL1_9LEPT</name>
<evidence type="ECO:0000313" key="1">
    <source>
        <dbReference type="EMBL" id="MCW7528476.1"/>
    </source>
</evidence>
<reference evidence="1 2" key="1">
    <citation type="submission" date="2022-06" db="EMBL/GenBank/DDBJ databases">
        <title>Leptospira isolates from biofilms formed at urban environments.</title>
        <authorList>
            <person name="Ribeiro P.S."/>
            <person name="Sousa T."/>
            <person name="Carvalho N."/>
            <person name="Aburjaile F."/>
            <person name="Neves F."/>
            <person name="Oliveira D."/>
            <person name="Blanco L."/>
            <person name="Lima J."/>
            <person name="Costa F."/>
            <person name="Brenig B."/>
            <person name="Soares S."/>
            <person name="Ramos R."/>
            <person name="Goes-Neto A."/>
            <person name="Matiuzzi M."/>
            <person name="Azevedo V."/>
            <person name="Ristow P."/>
        </authorList>
    </citation>
    <scope>NUCLEOTIDE SEQUENCE [LARGE SCALE GENOMIC DNA]</scope>
    <source>
        <strain evidence="1 2">VSF19</strain>
    </source>
</reference>
<dbReference type="EMBL" id="JAMQPM010000036">
    <property type="protein sequence ID" value="MCW7528476.1"/>
    <property type="molecule type" value="Genomic_DNA"/>
</dbReference>
<dbReference type="Proteomes" id="UP001208912">
    <property type="component" value="Unassembled WGS sequence"/>
</dbReference>
<evidence type="ECO:0008006" key="3">
    <source>
        <dbReference type="Google" id="ProtNLM"/>
    </source>
</evidence>
<sequence length="139" mass="16424">SQLSKNMTKSRILILLIFFQCSSKSNNVFLKTNYIQNQYSERIPIILLFGDSSKITIPNETFYIDSWVKSNLQLYRVDKNRDFFGQLFLEEEDIIEDLTFYNAKYYKSEFKAFFIPLIGSIENTDDKIIATGFLRKKIK</sequence>
<protein>
    <recommendedName>
        <fullName evidence="3">Lipoprotein</fullName>
    </recommendedName>
</protein>
<comment type="caution">
    <text evidence="1">The sequence shown here is derived from an EMBL/GenBank/DDBJ whole genome shotgun (WGS) entry which is preliminary data.</text>
</comment>
<proteinExistence type="predicted"/>